<evidence type="ECO:0000256" key="2">
    <source>
        <dbReference type="ARBA" id="ARBA00022840"/>
    </source>
</evidence>
<evidence type="ECO:0008006" key="8">
    <source>
        <dbReference type="Google" id="ProtNLM"/>
    </source>
</evidence>
<dbReference type="GO" id="GO:0004594">
    <property type="term" value="F:pantothenate kinase activity"/>
    <property type="evidence" value="ECO:0007669"/>
    <property type="project" value="TreeGrafter"/>
</dbReference>
<reference evidence="6 7" key="1">
    <citation type="submission" date="2017-06" db="EMBL/GenBank/DDBJ databases">
        <title>Comparative genomic analysis of Ambrosia Fusariam Clade fungi.</title>
        <authorList>
            <person name="Stajich J.E."/>
            <person name="Carrillo J."/>
            <person name="Kijimoto T."/>
            <person name="Eskalen A."/>
            <person name="O'Donnell K."/>
            <person name="Kasson M."/>
        </authorList>
    </citation>
    <scope>NUCLEOTIDE SEQUENCE [LARGE SCALE GENOMIC DNA]</scope>
    <source>
        <strain evidence="6 7">NRRL62579</strain>
    </source>
</reference>
<feature type="compositionally biased region" description="Polar residues" evidence="4">
    <location>
        <begin position="166"/>
        <end position="177"/>
    </location>
</feature>
<dbReference type="Gene3D" id="3.30.420.510">
    <property type="match status" value="1"/>
</dbReference>
<dbReference type="GO" id="GO:0015937">
    <property type="term" value="P:coenzyme A biosynthetic process"/>
    <property type="evidence" value="ECO:0007669"/>
    <property type="project" value="UniProtKB-KW"/>
</dbReference>
<keyword evidence="3" id="KW-0173">Coenzyme A biosynthesis</keyword>
<dbReference type="AlphaFoldDB" id="A0A428T3J0"/>
<keyword evidence="2" id="KW-0067">ATP-binding</keyword>
<dbReference type="SUPFAM" id="SSF53067">
    <property type="entry name" value="Actin-like ATPase domain"/>
    <property type="match status" value="2"/>
</dbReference>
<sequence length="866" mass="95418">MGLLPLTYTRPKHVDQEAFRNGRDSFSDTEKSDGSVRSGRSGYSAGIPDSLAFDKIISGGTCPPMTVRDFMSYLIYVEHAAENLQFYLWFKDYEKRFNTTSTADIKLAPEWTQTMQDETVLKIRKDQADKMRKEPKTAEIFKGTDFEKKRGAHDNVSGGSDPFATPPQSSRGDNGSIYTASNTVHSLNAVSYQAHASEAFQAAGARQPFTIQPFREEINRVIVTYLMDGAPRQLNLSACEQRAAIQALSQTTHPSAFRNVFKTVDSSLRHQAHPNFVRWSICNGNPARVFFARSLGVGLIVAGIVLGIILALSKAGRGYRALVAIAFVLGISTLVAAYKGIENVDDMEKRSFESFGSTNSYEDEPWVVKYEKRNVVRKVFDREVWIQEPALRQIQDTIFIQAILASVLLGGIVTANSTTMTPASDHEDAIIDTPNGSGPAPPAHPKRRLRTMTSTEEIDSTINRPGSVKINVQGAFIVDPDTATPASGTSAAAGGLPSINGRSATLRLTLADRWPSSSTFSREVDSTDPGGRLNFQSFETDRIDDFVEFMRHLRDNQLVNGSQPGELCVMATGGGAFKFYDKIRDALGVDVSREEEMECLIIGLDFFITEIPREVFTYSETDPMHFVEPQDNIYPYLLVNIGSGVSFLKVTGPRSHQRVGGTSLGGGTLWGLLSLLTGARTFDEMLEQAAHGDNTKVDMLVGDIYGTDYAKIGLKSTTIASSFGKVFRMKREAESAAEDSGSSGPSDASFSGADVSRSLLYAISNNIGQIAYLQSQIHNLSNIYFGGSFIRGHRQTINTLSYAIKFWSKGEKQAYFLRHEGYLGAVGAFLKRQPRNWGRRGSLEGMDDLAEWRRHLREEEANSSTK</sequence>
<feature type="compositionally biased region" description="Basic and acidic residues" evidence="4">
    <location>
        <begin position="20"/>
        <end position="34"/>
    </location>
</feature>
<dbReference type="PANTHER" id="PTHR12280:SF20">
    <property type="entry name" value="4'-PHOSPHOPANTETHEINE PHOSPHATASE"/>
    <property type="match status" value="1"/>
</dbReference>
<dbReference type="EMBL" id="NKCK01000136">
    <property type="protein sequence ID" value="RSL96594.1"/>
    <property type="molecule type" value="Genomic_DNA"/>
</dbReference>
<gene>
    <name evidence="6" type="ORF">CEP52_011370</name>
</gene>
<proteinExistence type="predicted"/>
<accession>A0A428T3J0</accession>
<dbReference type="GO" id="GO:0005524">
    <property type="term" value="F:ATP binding"/>
    <property type="evidence" value="ECO:0007669"/>
    <property type="project" value="UniProtKB-KW"/>
</dbReference>
<dbReference type="FunFam" id="3.30.420.40:FF:000115">
    <property type="entry name" value="Pantothenate kinase PanK"/>
    <property type="match status" value="1"/>
</dbReference>
<feature type="region of interest" description="Disordered" evidence="4">
    <location>
        <begin position="149"/>
        <end position="177"/>
    </location>
</feature>
<name>A0A428T3J0_9HYPO</name>
<dbReference type="Pfam" id="PF03630">
    <property type="entry name" value="Fumble"/>
    <property type="match status" value="1"/>
</dbReference>
<dbReference type="InterPro" id="IPR004567">
    <property type="entry name" value="Type_II_PanK"/>
</dbReference>
<dbReference type="NCBIfam" id="TIGR00555">
    <property type="entry name" value="panK_eukar"/>
    <property type="match status" value="1"/>
</dbReference>
<comment type="caution">
    <text evidence="6">The sequence shown here is derived from an EMBL/GenBank/DDBJ whole genome shotgun (WGS) entry which is preliminary data.</text>
</comment>
<dbReference type="GO" id="GO:0005634">
    <property type="term" value="C:nucleus"/>
    <property type="evidence" value="ECO:0007669"/>
    <property type="project" value="TreeGrafter"/>
</dbReference>
<feature type="region of interest" description="Disordered" evidence="4">
    <location>
        <begin position="20"/>
        <end position="41"/>
    </location>
</feature>
<dbReference type="STRING" id="1325735.A0A428T3J0"/>
<evidence type="ECO:0000256" key="1">
    <source>
        <dbReference type="ARBA" id="ARBA00022741"/>
    </source>
</evidence>
<dbReference type="Gene3D" id="3.30.420.40">
    <property type="match status" value="1"/>
</dbReference>
<evidence type="ECO:0000313" key="6">
    <source>
        <dbReference type="EMBL" id="RSL96594.1"/>
    </source>
</evidence>
<keyword evidence="5" id="KW-0812">Transmembrane</keyword>
<dbReference type="InterPro" id="IPR043129">
    <property type="entry name" value="ATPase_NBD"/>
</dbReference>
<dbReference type="PANTHER" id="PTHR12280">
    <property type="entry name" value="PANTOTHENATE KINASE"/>
    <property type="match status" value="1"/>
</dbReference>
<evidence type="ECO:0000256" key="5">
    <source>
        <dbReference type="SAM" id="Phobius"/>
    </source>
</evidence>
<keyword evidence="1" id="KW-0547">Nucleotide-binding</keyword>
<keyword evidence="5" id="KW-1133">Transmembrane helix</keyword>
<dbReference type="InterPro" id="IPR044926">
    <property type="entry name" value="RGS_subdomain_2"/>
</dbReference>
<evidence type="ECO:0000256" key="3">
    <source>
        <dbReference type="ARBA" id="ARBA00022993"/>
    </source>
</evidence>
<keyword evidence="5" id="KW-0472">Membrane</keyword>
<dbReference type="Proteomes" id="UP000287144">
    <property type="component" value="Unassembled WGS sequence"/>
</dbReference>
<feature type="transmembrane region" description="Helical" evidence="5">
    <location>
        <begin position="319"/>
        <end position="338"/>
    </location>
</feature>
<dbReference type="Gene3D" id="1.10.167.10">
    <property type="entry name" value="Regulator of G-protein Signalling 4, domain 2"/>
    <property type="match status" value="1"/>
</dbReference>
<protein>
    <recommendedName>
        <fullName evidence="8">Pantothenate kinase</fullName>
    </recommendedName>
</protein>
<evidence type="ECO:0000313" key="7">
    <source>
        <dbReference type="Proteomes" id="UP000287144"/>
    </source>
</evidence>
<organism evidence="6 7">
    <name type="scientific">Fusarium oligoseptatum</name>
    <dbReference type="NCBI Taxonomy" id="2604345"/>
    <lineage>
        <taxon>Eukaryota</taxon>
        <taxon>Fungi</taxon>
        <taxon>Dikarya</taxon>
        <taxon>Ascomycota</taxon>
        <taxon>Pezizomycotina</taxon>
        <taxon>Sordariomycetes</taxon>
        <taxon>Hypocreomycetidae</taxon>
        <taxon>Hypocreales</taxon>
        <taxon>Nectriaceae</taxon>
        <taxon>Fusarium</taxon>
        <taxon>Fusarium solani species complex</taxon>
    </lineage>
</organism>
<evidence type="ECO:0000256" key="4">
    <source>
        <dbReference type="SAM" id="MobiDB-lite"/>
    </source>
</evidence>
<dbReference type="SUPFAM" id="SSF48097">
    <property type="entry name" value="Regulator of G-protein signaling, RGS"/>
    <property type="match status" value="1"/>
</dbReference>
<dbReference type="GO" id="GO:0005829">
    <property type="term" value="C:cytosol"/>
    <property type="evidence" value="ECO:0007669"/>
    <property type="project" value="TreeGrafter"/>
</dbReference>
<keyword evidence="7" id="KW-1185">Reference proteome</keyword>
<dbReference type="CDD" id="cd24123">
    <property type="entry name" value="ASKHA_NBD_PanK-II_Pank4"/>
    <property type="match status" value="1"/>
</dbReference>
<feature type="transmembrane region" description="Helical" evidence="5">
    <location>
        <begin position="290"/>
        <end position="312"/>
    </location>
</feature>
<dbReference type="InterPro" id="IPR036305">
    <property type="entry name" value="RGS_sf"/>
</dbReference>